<dbReference type="PANTHER" id="PTHR44936:SF9">
    <property type="entry name" value="SENSOR PROTEIN CREC"/>
    <property type="match status" value="1"/>
</dbReference>
<evidence type="ECO:0000256" key="20">
    <source>
        <dbReference type="ARBA" id="ARBA00023211"/>
    </source>
</evidence>
<feature type="transmembrane region" description="Helical" evidence="24">
    <location>
        <begin position="543"/>
        <end position="568"/>
    </location>
</feature>
<organism evidence="27 28">
    <name type="scientific">Terrabacter lapilli</name>
    <dbReference type="NCBI Taxonomy" id="436231"/>
    <lineage>
        <taxon>Bacteria</taxon>
        <taxon>Bacillati</taxon>
        <taxon>Actinomycetota</taxon>
        <taxon>Actinomycetes</taxon>
        <taxon>Micrococcales</taxon>
        <taxon>Intrasporangiaceae</taxon>
        <taxon>Terrabacter</taxon>
    </lineage>
</organism>
<accession>A0ABN2RI56</accession>
<evidence type="ECO:0000256" key="15">
    <source>
        <dbReference type="ARBA" id="ARBA00022912"/>
    </source>
</evidence>
<keyword evidence="24" id="KW-0472">Membrane</keyword>
<dbReference type="InterPro" id="IPR025291">
    <property type="entry name" value="DUF4153"/>
</dbReference>
<feature type="transmembrane region" description="Helical" evidence="24">
    <location>
        <begin position="588"/>
        <end position="610"/>
    </location>
</feature>
<evidence type="ECO:0000256" key="24">
    <source>
        <dbReference type="SAM" id="Phobius"/>
    </source>
</evidence>
<evidence type="ECO:0000256" key="5">
    <source>
        <dbReference type="ARBA" id="ARBA00012438"/>
    </source>
</evidence>
<dbReference type="Pfam" id="PF00672">
    <property type="entry name" value="HAMP"/>
    <property type="match status" value="1"/>
</dbReference>
<keyword evidence="7" id="KW-0597">Phosphoprotein</keyword>
<dbReference type="InterPro" id="IPR003660">
    <property type="entry name" value="HAMP_dom"/>
</dbReference>
<evidence type="ECO:0000256" key="12">
    <source>
        <dbReference type="ARBA" id="ARBA00022801"/>
    </source>
</evidence>
<evidence type="ECO:0000256" key="8">
    <source>
        <dbReference type="ARBA" id="ARBA00022679"/>
    </source>
</evidence>
<feature type="compositionally biased region" description="Pro residues" evidence="23">
    <location>
        <begin position="350"/>
        <end position="360"/>
    </location>
</feature>
<dbReference type="PANTHER" id="PTHR44936">
    <property type="entry name" value="SENSOR PROTEIN CREC"/>
    <property type="match status" value="1"/>
</dbReference>
<dbReference type="InterPro" id="IPR003661">
    <property type="entry name" value="HisK_dim/P_dom"/>
</dbReference>
<evidence type="ECO:0000313" key="27">
    <source>
        <dbReference type="EMBL" id="GAA1969598.1"/>
    </source>
</evidence>
<evidence type="ECO:0000256" key="11">
    <source>
        <dbReference type="ARBA" id="ARBA00022777"/>
    </source>
</evidence>
<keyword evidence="16 24" id="KW-1133">Transmembrane helix</keyword>
<evidence type="ECO:0000256" key="6">
    <source>
        <dbReference type="ARBA" id="ARBA00022475"/>
    </source>
</evidence>
<feature type="transmembrane region" description="Helical" evidence="24">
    <location>
        <begin position="741"/>
        <end position="765"/>
    </location>
</feature>
<dbReference type="InterPro" id="IPR036890">
    <property type="entry name" value="HATPase_C_sf"/>
</dbReference>
<dbReference type="SUPFAM" id="SSF47384">
    <property type="entry name" value="Homodimeric domain of signal transducing histidine kinase"/>
    <property type="match status" value="1"/>
</dbReference>
<evidence type="ECO:0000256" key="7">
    <source>
        <dbReference type="ARBA" id="ARBA00022553"/>
    </source>
</evidence>
<evidence type="ECO:0000256" key="18">
    <source>
        <dbReference type="ARBA" id="ARBA00023016"/>
    </source>
</evidence>
<evidence type="ECO:0000256" key="10">
    <source>
        <dbReference type="ARBA" id="ARBA00022741"/>
    </source>
</evidence>
<dbReference type="Proteomes" id="UP001500013">
    <property type="component" value="Unassembled WGS sequence"/>
</dbReference>
<keyword evidence="20" id="KW-0464">Manganese</keyword>
<feature type="transmembrane region" description="Helical" evidence="24">
    <location>
        <begin position="43"/>
        <end position="61"/>
    </location>
</feature>
<dbReference type="CDD" id="cd00082">
    <property type="entry name" value="HisKA"/>
    <property type="match status" value="1"/>
</dbReference>
<keyword evidence="28" id="KW-1185">Reference proteome</keyword>
<feature type="transmembrane region" description="Helical" evidence="24">
    <location>
        <begin position="440"/>
        <end position="458"/>
    </location>
</feature>
<keyword evidence="10" id="KW-0547">Nucleotide-binding</keyword>
<evidence type="ECO:0000256" key="13">
    <source>
        <dbReference type="ARBA" id="ARBA00022840"/>
    </source>
</evidence>
<dbReference type="Gene3D" id="3.30.565.10">
    <property type="entry name" value="Histidine kinase-like ATPase, C-terminal domain"/>
    <property type="match status" value="1"/>
</dbReference>
<dbReference type="RefSeq" id="WP_344058436.1">
    <property type="nucleotide sequence ID" value="NZ_BAAAPU010000003.1"/>
</dbReference>
<feature type="transmembrane region" description="Helical" evidence="24">
    <location>
        <begin position="510"/>
        <end position="531"/>
    </location>
</feature>
<feature type="domain" description="HAMP" evidence="26">
    <location>
        <begin position="62"/>
        <end position="114"/>
    </location>
</feature>
<keyword evidence="19" id="KW-0843">Virulence</keyword>
<evidence type="ECO:0000256" key="22">
    <source>
        <dbReference type="ARBA" id="ARBA00041776"/>
    </source>
</evidence>
<name>A0ABN2RI56_9MICO</name>
<evidence type="ECO:0000256" key="17">
    <source>
        <dbReference type="ARBA" id="ARBA00023012"/>
    </source>
</evidence>
<comment type="catalytic activity">
    <reaction evidence="1">
        <text>ATP + protein L-histidine = ADP + protein N-phospho-L-histidine.</text>
        <dbReference type="EC" id="2.7.13.3"/>
    </reaction>
</comment>
<dbReference type="CDD" id="cd06225">
    <property type="entry name" value="HAMP"/>
    <property type="match status" value="1"/>
</dbReference>
<dbReference type="Gene3D" id="6.10.340.10">
    <property type="match status" value="1"/>
</dbReference>
<dbReference type="PRINTS" id="PR00344">
    <property type="entry name" value="BCTRLSENSOR"/>
</dbReference>
<comment type="cofactor">
    <cofactor evidence="2">
        <name>Mn(2+)</name>
        <dbReference type="ChEBI" id="CHEBI:29035"/>
    </cofactor>
</comment>
<evidence type="ECO:0000256" key="3">
    <source>
        <dbReference type="ARBA" id="ARBA00001946"/>
    </source>
</evidence>
<feature type="region of interest" description="Disordered" evidence="23">
    <location>
        <begin position="329"/>
        <end position="391"/>
    </location>
</feature>
<evidence type="ECO:0000256" key="2">
    <source>
        <dbReference type="ARBA" id="ARBA00001936"/>
    </source>
</evidence>
<evidence type="ECO:0000256" key="9">
    <source>
        <dbReference type="ARBA" id="ARBA00022692"/>
    </source>
</evidence>
<gene>
    <name evidence="27" type="ORF">GCM10009817_06950</name>
</gene>
<keyword evidence="18" id="KW-0346">Stress response</keyword>
<evidence type="ECO:0000259" key="25">
    <source>
        <dbReference type="PROSITE" id="PS50109"/>
    </source>
</evidence>
<feature type="transmembrane region" description="Helical" evidence="24">
    <location>
        <begin position="417"/>
        <end position="434"/>
    </location>
</feature>
<evidence type="ECO:0000256" key="4">
    <source>
        <dbReference type="ARBA" id="ARBA00004651"/>
    </source>
</evidence>
<sequence>MNPDRPLDGVRSIKAKLGLLVAASIVAAALVSTVGDRAGVPGWFTLPVTVAAALGVTQWLARGMTSPLREMTAAAARMATGDYSRRVTATSADEVGILAHAFNTMAADLAGADSQRRQLVATVSHELRTPLAAQQALLENLVDGVVRPDDAVLRTALAQAERLGTLVGDLLDLSRVDGGRTPLALAGVDVRELVQAAVAEAGVSRRGTVHDVDVPPGLSVTADAARLAQLLANLLDNADRHSPPGGRVTVSAGPDGPDRWWLQVADEGEGIPAEHAERIFDRFGSGDDSGGGTGIGLAIASWVCELHGGSIASVPPAAGEHGARLRAVLPRSPRPTTSPAEEPDHQESTVPPPPTTPPGRPDTVAGHSAPNSPAARVSSPAQPRSAAYASVPAAPPGPVVDSLFGDLWPEAGLAPQVRLLLLCAGVGALSAVVLPYRNIGLALFGVLVLGGAVLWRTTRHRGSRWTAMTGVLCVALASLSVLRAAEWLTVLAVLLGIVLLTTALTDARRLLPLLAGVASWPLAAVRGLPLLGRTVAATSRIHVLWPVVRTAAVSLVALVVFGGLFASGDAVFGSWAGALVPHLAWDSLTFRTFVGFVMGGALLAAAYVALNPPKVERVVLPEGRPVVRAWEWLVPVGLVVAVFVAFVVAQAAALFGGHDYVQRTTGLTYAEYVHQGFGQLTAATILTLATVAVAVRKAPRWSSRDRLWLRVALGALCALTLVVVASALHRMDLYQQAYGFTVLRVLVDAFELWLGLLVVLVLVAGVRLSGWWLPRAALASAAVLVLVGGLADPEAWVAQRNLDRYSATGKVDLDYLGSLGPDATPVIAAGLPDALASCLLRTATPAAPDDVLGWNLGRSRAAHAAAGVAAQDPAAWRRGWVAQAGADRDRRCGRMAGCVATSPSCSSSTPP</sequence>
<dbReference type="EC" id="2.7.13.3" evidence="5"/>
<dbReference type="EMBL" id="BAAAPU010000003">
    <property type="protein sequence ID" value="GAA1969598.1"/>
    <property type="molecule type" value="Genomic_DNA"/>
</dbReference>
<evidence type="ECO:0000256" key="23">
    <source>
        <dbReference type="SAM" id="MobiDB-lite"/>
    </source>
</evidence>
<keyword evidence="6" id="KW-1003">Cell membrane</keyword>
<dbReference type="SMART" id="SM00304">
    <property type="entry name" value="HAMP"/>
    <property type="match status" value="1"/>
</dbReference>
<keyword evidence="8" id="KW-0808">Transferase</keyword>
<feature type="transmembrane region" description="Helical" evidence="24">
    <location>
        <begin position="707"/>
        <end position="729"/>
    </location>
</feature>
<dbReference type="InterPro" id="IPR004358">
    <property type="entry name" value="Sig_transdc_His_kin-like_C"/>
</dbReference>
<dbReference type="SUPFAM" id="SSF158472">
    <property type="entry name" value="HAMP domain-like"/>
    <property type="match status" value="1"/>
</dbReference>
<dbReference type="Pfam" id="PF00512">
    <property type="entry name" value="HisKA"/>
    <property type="match status" value="1"/>
</dbReference>
<feature type="transmembrane region" description="Helical" evidence="24">
    <location>
        <begin position="470"/>
        <end position="498"/>
    </location>
</feature>
<comment type="caution">
    <text evidence="27">The sequence shown here is derived from an EMBL/GenBank/DDBJ whole genome shotgun (WGS) entry which is preliminary data.</text>
</comment>
<dbReference type="SUPFAM" id="SSF55874">
    <property type="entry name" value="ATPase domain of HSP90 chaperone/DNA topoisomerase II/histidine kinase"/>
    <property type="match status" value="1"/>
</dbReference>
<dbReference type="PROSITE" id="PS50109">
    <property type="entry name" value="HIS_KIN"/>
    <property type="match status" value="1"/>
</dbReference>
<proteinExistence type="predicted"/>
<dbReference type="SMART" id="SM00387">
    <property type="entry name" value="HATPase_c"/>
    <property type="match status" value="1"/>
</dbReference>
<keyword evidence="9 24" id="KW-0812">Transmembrane</keyword>
<dbReference type="Pfam" id="PF13687">
    <property type="entry name" value="DUF4153"/>
    <property type="match status" value="1"/>
</dbReference>
<evidence type="ECO:0000256" key="1">
    <source>
        <dbReference type="ARBA" id="ARBA00000085"/>
    </source>
</evidence>
<keyword evidence="14" id="KW-0460">Magnesium</keyword>
<dbReference type="SMART" id="SM00388">
    <property type="entry name" value="HisKA"/>
    <property type="match status" value="1"/>
</dbReference>
<evidence type="ECO:0000259" key="26">
    <source>
        <dbReference type="PROSITE" id="PS50885"/>
    </source>
</evidence>
<dbReference type="InterPro" id="IPR003594">
    <property type="entry name" value="HATPase_dom"/>
</dbReference>
<dbReference type="PROSITE" id="PS50885">
    <property type="entry name" value="HAMP"/>
    <property type="match status" value="1"/>
</dbReference>
<keyword evidence="12" id="KW-0378">Hydrolase</keyword>
<feature type="domain" description="Histidine kinase" evidence="25">
    <location>
        <begin position="122"/>
        <end position="333"/>
    </location>
</feature>
<reference evidence="27 28" key="1">
    <citation type="journal article" date="2019" name="Int. J. Syst. Evol. Microbiol.">
        <title>The Global Catalogue of Microorganisms (GCM) 10K type strain sequencing project: providing services to taxonomists for standard genome sequencing and annotation.</title>
        <authorList>
            <consortium name="The Broad Institute Genomics Platform"/>
            <consortium name="The Broad Institute Genome Sequencing Center for Infectious Disease"/>
            <person name="Wu L."/>
            <person name="Ma J."/>
        </authorList>
    </citation>
    <scope>NUCLEOTIDE SEQUENCE [LARGE SCALE GENOMIC DNA]</scope>
    <source>
        <strain evidence="27 28">JCM 15628</strain>
    </source>
</reference>
<feature type="transmembrane region" description="Helical" evidence="24">
    <location>
        <begin position="630"/>
        <end position="656"/>
    </location>
</feature>
<evidence type="ECO:0000256" key="21">
    <source>
        <dbReference type="ARBA" id="ARBA00040454"/>
    </source>
</evidence>
<evidence type="ECO:0000256" key="14">
    <source>
        <dbReference type="ARBA" id="ARBA00022842"/>
    </source>
</evidence>
<dbReference type="Pfam" id="PF02518">
    <property type="entry name" value="HATPase_c"/>
    <property type="match status" value="1"/>
</dbReference>
<evidence type="ECO:0000256" key="19">
    <source>
        <dbReference type="ARBA" id="ARBA00023026"/>
    </source>
</evidence>
<dbReference type="InterPro" id="IPR005467">
    <property type="entry name" value="His_kinase_dom"/>
</dbReference>
<dbReference type="Gene3D" id="1.10.287.130">
    <property type="match status" value="1"/>
</dbReference>
<dbReference type="InterPro" id="IPR050980">
    <property type="entry name" value="2C_sensor_his_kinase"/>
</dbReference>
<keyword evidence="15" id="KW-0904">Protein phosphatase</keyword>
<keyword evidence="17" id="KW-0902">Two-component regulatory system</keyword>
<evidence type="ECO:0000313" key="28">
    <source>
        <dbReference type="Proteomes" id="UP001500013"/>
    </source>
</evidence>
<evidence type="ECO:0000256" key="16">
    <source>
        <dbReference type="ARBA" id="ARBA00022989"/>
    </source>
</evidence>
<keyword evidence="13" id="KW-0067">ATP-binding</keyword>
<comment type="subcellular location">
    <subcellularLocation>
        <location evidence="4">Cell membrane</location>
        <topology evidence="4">Multi-pass membrane protein</topology>
    </subcellularLocation>
</comment>
<dbReference type="InterPro" id="IPR036097">
    <property type="entry name" value="HisK_dim/P_sf"/>
</dbReference>
<comment type="cofactor">
    <cofactor evidence="3">
        <name>Mg(2+)</name>
        <dbReference type="ChEBI" id="CHEBI:18420"/>
    </cofactor>
</comment>
<protein>
    <recommendedName>
        <fullName evidence="21">Signal transduction histidine-protein kinase/phosphatase MprB</fullName>
        <ecNumber evidence="5">2.7.13.3</ecNumber>
    </recommendedName>
    <alternativeName>
        <fullName evidence="22">Mycobacterial persistence regulator B</fullName>
    </alternativeName>
</protein>
<feature type="transmembrane region" description="Helical" evidence="24">
    <location>
        <begin position="676"/>
        <end position="695"/>
    </location>
</feature>
<keyword evidence="11" id="KW-0418">Kinase</keyword>